<dbReference type="STRING" id="411684.HPDFL43_00019070"/>
<sequence>MEMTMPTRQWDIMHLDICADVASLTRDEAVVLNPSR</sequence>
<reference evidence="1 2" key="2">
    <citation type="submission" date="2012-06" db="EMBL/GenBank/DDBJ databases">
        <authorList>
            <person name="Fiebig A."/>
        </authorList>
    </citation>
    <scope>NUCLEOTIDE SEQUENCE [LARGE SCALE GENOMIC DNA]</scope>
    <source>
        <strain evidence="1 2">DFL-43</strain>
    </source>
</reference>
<evidence type="ECO:0000313" key="1">
    <source>
        <dbReference type="EMBL" id="KGB27106.1"/>
    </source>
</evidence>
<dbReference type="Proteomes" id="UP000004291">
    <property type="component" value="Chromosome"/>
</dbReference>
<gene>
    <name evidence="1" type="ORF">HPDFL43_00019070</name>
</gene>
<protein>
    <submittedName>
        <fullName evidence="1">Uncharacterized protein</fullName>
    </submittedName>
</protein>
<comment type="caution">
    <text evidence="1">The sequence shown here is derived from an EMBL/GenBank/DDBJ whole genome shotgun (WGS) entry which is preliminary data.</text>
</comment>
<evidence type="ECO:0000313" key="2">
    <source>
        <dbReference type="Proteomes" id="UP000004291"/>
    </source>
</evidence>
<dbReference type="EMBL" id="ABIA03000002">
    <property type="protein sequence ID" value="KGB27106.1"/>
    <property type="molecule type" value="Genomic_DNA"/>
</dbReference>
<proteinExistence type="predicted"/>
<keyword evidence="2" id="KW-1185">Reference proteome</keyword>
<organism evidence="1 2">
    <name type="scientific">Hoeflea phototrophica (strain DSM 17068 / NCIMB 14078 / DFL-43)</name>
    <dbReference type="NCBI Taxonomy" id="411684"/>
    <lineage>
        <taxon>Bacteria</taxon>
        <taxon>Pseudomonadati</taxon>
        <taxon>Pseudomonadota</taxon>
        <taxon>Alphaproteobacteria</taxon>
        <taxon>Hyphomicrobiales</taxon>
        <taxon>Rhizobiaceae</taxon>
        <taxon>Hoeflea</taxon>
    </lineage>
</organism>
<accession>A0A094ZYU4</accession>
<dbReference type="HOGENOM" id="CLU_3356623_0_0_5"/>
<reference evidence="1 2" key="1">
    <citation type="submission" date="2007-10" db="EMBL/GenBank/DDBJ databases">
        <authorList>
            <person name="Wagner-Dobler I."/>
            <person name="Ferriera S."/>
            <person name="Johnson J."/>
            <person name="Kravitz S."/>
            <person name="Beeson K."/>
            <person name="Sutton G."/>
            <person name="Rogers Y.-H."/>
            <person name="Friedman R."/>
            <person name="Frazier M."/>
            <person name="Venter J.C."/>
        </authorList>
    </citation>
    <scope>NUCLEOTIDE SEQUENCE [LARGE SCALE GENOMIC DNA]</scope>
    <source>
        <strain evidence="1 2">DFL-43</strain>
    </source>
</reference>
<dbReference type="AlphaFoldDB" id="A0A094ZYU4"/>
<name>A0A094ZYU4_HOEPD</name>